<evidence type="ECO:0000313" key="2">
    <source>
        <dbReference type="Proteomes" id="UP000746584"/>
    </source>
</evidence>
<name>A0ABS2RUT1_9MICO</name>
<protein>
    <recommendedName>
        <fullName evidence="3">ABC transporter permease</fullName>
    </recommendedName>
</protein>
<dbReference type="Proteomes" id="UP000746584">
    <property type="component" value="Unassembled WGS sequence"/>
</dbReference>
<dbReference type="GeneID" id="95325607"/>
<organism evidence="1 2">
    <name type="scientific">Curtobacterium luteum</name>
    <dbReference type="NCBI Taxonomy" id="33881"/>
    <lineage>
        <taxon>Bacteria</taxon>
        <taxon>Bacillati</taxon>
        <taxon>Actinomycetota</taxon>
        <taxon>Actinomycetes</taxon>
        <taxon>Micrococcales</taxon>
        <taxon>Microbacteriaceae</taxon>
        <taxon>Curtobacterium</taxon>
    </lineage>
</organism>
<evidence type="ECO:0000313" key="1">
    <source>
        <dbReference type="EMBL" id="MBM7802772.1"/>
    </source>
</evidence>
<reference evidence="1 2" key="1">
    <citation type="submission" date="2021-01" db="EMBL/GenBank/DDBJ databases">
        <title>Sequencing the genomes of 1000 actinobacteria strains.</title>
        <authorList>
            <person name="Klenk H.-P."/>
        </authorList>
    </citation>
    <scope>NUCLEOTIDE SEQUENCE [LARGE SCALE GENOMIC DNA]</scope>
    <source>
        <strain evidence="1 2">DSM 20542</strain>
    </source>
</reference>
<dbReference type="RefSeq" id="WP_022904489.1">
    <property type="nucleotide sequence ID" value="NZ_BMOI01000019.1"/>
</dbReference>
<proteinExistence type="predicted"/>
<comment type="caution">
    <text evidence="1">The sequence shown here is derived from an EMBL/GenBank/DDBJ whole genome shotgun (WGS) entry which is preliminary data.</text>
</comment>
<sequence>MRKRLLVFSPPAGALVLLAAWWVTQRAGVVDVVPTRDDTFLTNPYAVLVMIG</sequence>
<keyword evidence="2" id="KW-1185">Reference proteome</keyword>
<evidence type="ECO:0008006" key="3">
    <source>
        <dbReference type="Google" id="ProtNLM"/>
    </source>
</evidence>
<gene>
    <name evidence="1" type="ORF">JOE58_002023</name>
</gene>
<dbReference type="EMBL" id="JAFBCG010000001">
    <property type="protein sequence ID" value="MBM7802772.1"/>
    <property type="molecule type" value="Genomic_DNA"/>
</dbReference>
<accession>A0ABS2RUT1</accession>